<dbReference type="SUPFAM" id="SSF51261">
    <property type="entry name" value="Duplicated hybrid motif"/>
    <property type="match status" value="1"/>
</dbReference>
<dbReference type="GO" id="GO:0004222">
    <property type="term" value="F:metalloendopeptidase activity"/>
    <property type="evidence" value="ECO:0007669"/>
    <property type="project" value="TreeGrafter"/>
</dbReference>
<dbReference type="PANTHER" id="PTHR21666:SF270">
    <property type="entry name" value="MUREIN HYDROLASE ACTIVATOR ENVC"/>
    <property type="match status" value="1"/>
</dbReference>
<gene>
    <name evidence="4" type="ORF">C6Y28_05150</name>
</gene>
<dbReference type="CDD" id="cd12797">
    <property type="entry name" value="M23_peptidase"/>
    <property type="match status" value="1"/>
</dbReference>
<dbReference type="Gene3D" id="2.70.70.10">
    <property type="entry name" value="Glucose Permease (Domain IIA)"/>
    <property type="match status" value="1"/>
</dbReference>
<evidence type="ECO:0000256" key="2">
    <source>
        <dbReference type="SAM" id="MobiDB-lite"/>
    </source>
</evidence>
<sequence length="340" mass="36625">MKIHIKIYPWMRNLQSWCQRIKAWETPAWWPSFLKTDRTEPLVVTPAQYKKLVRGCAVAVVVIVIAAGIGIYEFISLQQAKAQEALHEQQLELMREKTTSLQEKMDKMDSLDQELRQMVKGSGAGDSPKGDGGVAGGQKKSPDLSHASYNDLLLATSRLETRSNARIISFITLKTVLSDTAGEQVRQMQQITHKYQGGALAGGQGGDASSTSTTPSIWPVSGTVTSNFGYRGNPIGGGSGFHEGIDIGVDYGTPVRATAAGKVTMAGWVDGYGNLVEIDHGNGFVTRYGHNSMLLVTVGQEVRAGSIVALAGSTGRSTGPHVHYEVRVNGTPTNPLLFLP</sequence>
<proteinExistence type="predicted"/>
<evidence type="ECO:0000259" key="3">
    <source>
        <dbReference type="Pfam" id="PF01551"/>
    </source>
</evidence>
<dbReference type="InterPro" id="IPR016047">
    <property type="entry name" value="M23ase_b-sheet_dom"/>
</dbReference>
<feature type="domain" description="M23ase beta-sheet core" evidence="3">
    <location>
        <begin position="241"/>
        <end position="335"/>
    </location>
</feature>
<reference evidence="4 5" key="1">
    <citation type="journal article" date="2018" name="Genome Announc.">
        <title>Complete genomes of two Megasphaera elsdenii strains, NCIMB 702410 and ATCC 25940.</title>
        <authorList>
            <person name="Hatmaker E.A."/>
            <person name="O'Dell K."/>
            <person name="Riley L.A."/>
            <person name="Klingeman D.M."/>
            <person name="Guss A.M."/>
        </authorList>
    </citation>
    <scope>NUCLEOTIDE SEQUENCE [LARGE SCALE GENOMIC DNA]</scope>
    <source>
        <strain evidence="4 5">NCIMB702410</strain>
    </source>
</reference>
<dbReference type="InterPro" id="IPR050570">
    <property type="entry name" value="Cell_wall_metabolism_enzyme"/>
</dbReference>
<name>A0A2S0M6J1_MEGEL</name>
<feature type="region of interest" description="Disordered" evidence="2">
    <location>
        <begin position="120"/>
        <end position="142"/>
    </location>
</feature>
<dbReference type="OrthoDB" id="9809488at2"/>
<evidence type="ECO:0000256" key="1">
    <source>
        <dbReference type="SAM" id="Coils"/>
    </source>
</evidence>
<evidence type="ECO:0000313" key="5">
    <source>
        <dbReference type="Proteomes" id="UP000238358"/>
    </source>
</evidence>
<keyword evidence="1" id="KW-0175">Coiled coil</keyword>
<dbReference type="FunFam" id="2.70.70.10:FF:000006">
    <property type="entry name" value="M23 family peptidase"/>
    <property type="match status" value="1"/>
</dbReference>
<organism evidence="4 5">
    <name type="scientific">Megasphaera elsdenii</name>
    <dbReference type="NCBI Taxonomy" id="907"/>
    <lineage>
        <taxon>Bacteria</taxon>
        <taxon>Bacillati</taxon>
        <taxon>Bacillota</taxon>
        <taxon>Negativicutes</taxon>
        <taxon>Veillonellales</taxon>
        <taxon>Veillonellaceae</taxon>
        <taxon>Megasphaera</taxon>
    </lineage>
</organism>
<dbReference type="EMBL" id="CP027569">
    <property type="protein sequence ID" value="AVO27042.1"/>
    <property type="molecule type" value="Genomic_DNA"/>
</dbReference>
<dbReference type="InterPro" id="IPR011055">
    <property type="entry name" value="Dup_hybrid_motif"/>
</dbReference>
<feature type="coiled-coil region" evidence="1">
    <location>
        <begin position="77"/>
        <end position="114"/>
    </location>
</feature>
<evidence type="ECO:0000313" key="4">
    <source>
        <dbReference type="EMBL" id="AVO27042.1"/>
    </source>
</evidence>
<accession>A0A2S0M6J1</accession>
<dbReference type="PANTHER" id="PTHR21666">
    <property type="entry name" value="PEPTIDASE-RELATED"/>
    <property type="match status" value="1"/>
</dbReference>
<dbReference type="Proteomes" id="UP000238358">
    <property type="component" value="Chromosome"/>
</dbReference>
<protein>
    <submittedName>
        <fullName evidence="4">Peptidase M23</fullName>
    </submittedName>
</protein>
<dbReference type="Pfam" id="PF01551">
    <property type="entry name" value="Peptidase_M23"/>
    <property type="match status" value="1"/>
</dbReference>
<dbReference type="AlphaFoldDB" id="A0A2S0M6J1"/>